<dbReference type="GO" id="GO:0003676">
    <property type="term" value="F:nucleic acid binding"/>
    <property type="evidence" value="ECO:0007669"/>
    <property type="project" value="InterPro"/>
</dbReference>
<evidence type="ECO:0000313" key="9">
    <source>
        <dbReference type="Proteomes" id="UP000014252"/>
    </source>
</evidence>
<dbReference type="Proteomes" id="UP000014252">
    <property type="component" value="Unassembled WGS sequence"/>
</dbReference>
<dbReference type="SUPFAM" id="SSF52540">
    <property type="entry name" value="P-loop containing nucleoside triphosphate hydrolases"/>
    <property type="match status" value="1"/>
</dbReference>
<dbReference type="GO" id="GO:0003724">
    <property type="term" value="F:RNA helicase activity"/>
    <property type="evidence" value="ECO:0007669"/>
    <property type="project" value="TreeGrafter"/>
</dbReference>
<dbReference type="InterPro" id="IPR001650">
    <property type="entry name" value="Helicase_C-like"/>
</dbReference>
<dbReference type="AlphaFoldDB" id="A0A8E0MFG6"/>
<accession>A0A8E0MFG6</accession>
<gene>
    <name evidence="8" type="ORF">Lpp71_03176</name>
</gene>
<dbReference type="InterPro" id="IPR050079">
    <property type="entry name" value="DEAD_box_RNA_helicase"/>
</dbReference>
<comment type="caution">
    <text evidence="8">The sequence shown here is derived from an EMBL/GenBank/DDBJ whole genome shotgun (WGS) entry which is preliminary data.</text>
</comment>
<evidence type="ECO:0000256" key="5">
    <source>
        <dbReference type="ARBA" id="ARBA00038437"/>
    </source>
</evidence>
<feature type="non-terminal residue" evidence="8">
    <location>
        <position position="1"/>
    </location>
</feature>
<dbReference type="InterPro" id="IPR011545">
    <property type="entry name" value="DEAD/DEAH_box_helicase_dom"/>
</dbReference>
<evidence type="ECO:0000256" key="1">
    <source>
        <dbReference type="ARBA" id="ARBA00022741"/>
    </source>
</evidence>
<keyword evidence="3 8" id="KW-0347">Helicase</keyword>
<sequence length="370" mass="41986">PSRELANQIYAVAQQLIQTEPAIRINRLVGGMDKQKQIDKLQNHQPHVAIGTPGRILDMIKGYDLVPSSVRHFVVDEADMTLDMGFLETVDAIASSFPDHLQMAVFSATIPQKLEPFLRKYMDNPTTIELKPQSVIADTVENILIAAKGRDKNELIYQLVTMGHPFLVLIFANTKTSVDAIHDFLKHQGLKVAKIHGGIQPRERRRVMKDVADLKYQYVVATDLAARGIDIKGVSMVINAEIPRDNEFFIHRVGRTGRNGMAGTAVTLYEPGQEDQIAELEHMGIKFAPKMIKNGELVDTYDRNRRVHRKPKQEDTSLAIRGLVKKAKQKHMPNYRKKIRTAVLLERKRNTKIARRQALLAEKRKNRKRG</sequence>
<dbReference type="PROSITE" id="PS51194">
    <property type="entry name" value="HELICASE_CTER"/>
    <property type="match status" value="1"/>
</dbReference>
<keyword evidence="2" id="KW-0378">Hydrolase</keyword>
<dbReference type="EMBL" id="ANKD01000133">
    <property type="protein sequence ID" value="EPC76884.1"/>
    <property type="molecule type" value="Genomic_DNA"/>
</dbReference>
<dbReference type="Pfam" id="PF00271">
    <property type="entry name" value="Helicase_C"/>
    <property type="match status" value="1"/>
</dbReference>
<keyword evidence="1" id="KW-0547">Nucleotide-binding</keyword>
<name>A0A8E0MFG6_LACPA</name>
<keyword evidence="4" id="KW-0067">ATP-binding</keyword>
<evidence type="ECO:0000259" key="7">
    <source>
        <dbReference type="PROSITE" id="PS51194"/>
    </source>
</evidence>
<dbReference type="SMART" id="SM00487">
    <property type="entry name" value="DEXDc"/>
    <property type="match status" value="1"/>
</dbReference>
<reference evidence="8 9" key="1">
    <citation type="journal article" date="2013" name="PLoS ONE">
        <title>Lactobacillus paracasei comparative genomics: towards species pan-genome definition and exploitation of diversity.</title>
        <authorList>
            <person name="Smokvina T."/>
            <person name="Wels M."/>
            <person name="Polka J."/>
            <person name="Chervaux C."/>
            <person name="Brisse S."/>
            <person name="Boekhorst J."/>
            <person name="van Hylckama Vlieg J.E."/>
            <person name="Siezen R.J."/>
        </authorList>
    </citation>
    <scope>NUCLEOTIDE SEQUENCE [LARGE SCALE GENOMIC DNA]</scope>
    <source>
        <strain evidence="8 9">Lpp71</strain>
    </source>
</reference>
<dbReference type="GO" id="GO:0016787">
    <property type="term" value="F:hydrolase activity"/>
    <property type="evidence" value="ECO:0007669"/>
    <property type="project" value="UniProtKB-KW"/>
</dbReference>
<feature type="domain" description="Helicase ATP-binding" evidence="6">
    <location>
        <begin position="1"/>
        <end position="128"/>
    </location>
</feature>
<dbReference type="SMART" id="SM00490">
    <property type="entry name" value="HELICc"/>
    <property type="match status" value="1"/>
</dbReference>
<dbReference type="PANTHER" id="PTHR47959">
    <property type="entry name" value="ATP-DEPENDENT RNA HELICASE RHLE-RELATED"/>
    <property type="match status" value="1"/>
</dbReference>
<dbReference type="Gene3D" id="3.40.50.300">
    <property type="entry name" value="P-loop containing nucleotide triphosphate hydrolases"/>
    <property type="match status" value="2"/>
</dbReference>
<dbReference type="GO" id="GO:0005524">
    <property type="term" value="F:ATP binding"/>
    <property type="evidence" value="ECO:0007669"/>
    <property type="project" value="UniProtKB-KW"/>
</dbReference>
<evidence type="ECO:0000313" key="8">
    <source>
        <dbReference type="EMBL" id="EPC76884.1"/>
    </source>
</evidence>
<dbReference type="InterPro" id="IPR027417">
    <property type="entry name" value="P-loop_NTPase"/>
</dbReference>
<evidence type="ECO:0000259" key="6">
    <source>
        <dbReference type="PROSITE" id="PS51192"/>
    </source>
</evidence>
<evidence type="ECO:0000256" key="2">
    <source>
        <dbReference type="ARBA" id="ARBA00022801"/>
    </source>
</evidence>
<dbReference type="CDD" id="cd00268">
    <property type="entry name" value="DEADc"/>
    <property type="match status" value="1"/>
</dbReference>
<evidence type="ECO:0000256" key="3">
    <source>
        <dbReference type="ARBA" id="ARBA00022806"/>
    </source>
</evidence>
<comment type="similarity">
    <text evidence="5">Belongs to the DEAD box helicase family.</text>
</comment>
<dbReference type="GO" id="GO:0005829">
    <property type="term" value="C:cytosol"/>
    <property type="evidence" value="ECO:0007669"/>
    <property type="project" value="TreeGrafter"/>
</dbReference>
<evidence type="ECO:0000256" key="4">
    <source>
        <dbReference type="ARBA" id="ARBA00022840"/>
    </source>
</evidence>
<feature type="domain" description="Helicase C-terminal" evidence="7">
    <location>
        <begin position="151"/>
        <end position="306"/>
    </location>
</feature>
<proteinExistence type="inferred from homology"/>
<dbReference type="InterPro" id="IPR044742">
    <property type="entry name" value="DEAD/DEAH_RhlB"/>
</dbReference>
<dbReference type="CDD" id="cd18787">
    <property type="entry name" value="SF2_C_DEAD"/>
    <property type="match status" value="1"/>
</dbReference>
<dbReference type="InterPro" id="IPR014001">
    <property type="entry name" value="Helicase_ATP-bd"/>
</dbReference>
<dbReference type="Pfam" id="PF00270">
    <property type="entry name" value="DEAD"/>
    <property type="match status" value="1"/>
</dbReference>
<dbReference type="PANTHER" id="PTHR47959:SF1">
    <property type="entry name" value="ATP-DEPENDENT RNA HELICASE DBPA"/>
    <property type="match status" value="1"/>
</dbReference>
<dbReference type="PROSITE" id="PS51192">
    <property type="entry name" value="HELICASE_ATP_BIND_1"/>
    <property type="match status" value="1"/>
</dbReference>
<organism evidence="8 9">
    <name type="scientific">Lacticaseibacillus paracasei subsp. paracasei Lpp71</name>
    <dbReference type="NCBI Taxonomy" id="1256207"/>
    <lineage>
        <taxon>Bacteria</taxon>
        <taxon>Bacillati</taxon>
        <taxon>Bacillota</taxon>
        <taxon>Bacilli</taxon>
        <taxon>Lactobacillales</taxon>
        <taxon>Lactobacillaceae</taxon>
        <taxon>Lacticaseibacillus</taxon>
    </lineage>
</organism>
<protein>
    <submittedName>
        <fullName evidence="8">DEAD-box ATP-dependent RNA helicase CshB</fullName>
    </submittedName>
</protein>